<keyword evidence="1" id="KW-0472">Membrane</keyword>
<keyword evidence="1" id="KW-1133">Transmembrane helix</keyword>
<dbReference type="PATRIC" id="fig|253.9.peg.2508"/>
<feature type="transmembrane region" description="Helical" evidence="1">
    <location>
        <begin position="9"/>
        <end position="30"/>
    </location>
</feature>
<reference evidence="3" key="2">
    <citation type="submission" date="2015-09" db="EMBL/GenBank/DDBJ databases">
        <title>Draft genome sequence of a multidrug-resistant Chryseobacterium indologenes isolate from Malaysia.</title>
        <authorList>
            <person name="Yu C.Y."/>
            <person name="Ang G.Y."/>
            <person name="Chan K.-G."/>
        </authorList>
    </citation>
    <scope>NUCLEOTIDE SEQUENCE [LARGE SCALE GENOMIC DNA]</scope>
    <source>
        <strain evidence="3">CI_885</strain>
    </source>
</reference>
<name>A0A0N0IXQ0_CHRID</name>
<dbReference type="RefSeq" id="WP_062697263.1">
    <property type="nucleotide sequence ID" value="NZ_LJOD01000002.1"/>
</dbReference>
<dbReference type="Proteomes" id="UP000037953">
    <property type="component" value="Unassembled WGS sequence"/>
</dbReference>
<proteinExistence type="predicted"/>
<accession>A0A0N0IXQ0</accession>
<dbReference type="OrthoDB" id="1272252at2"/>
<sequence length="148" mass="17276">MNILKKFKILYGVIFIVILLGCSIPTDFYIQNLTQTSKVVKINYGRKITNALNNDGYGNFSFNYQEDIVKPKAFKKNKDLRSLKKISVNDSLITIEIPPHSTVRIEKAHNYSWTRDIRSIEIDGRKITIQDLQEKSEEIKDDYIYKIQ</sequence>
<evidence type="ECO:0000256" key="1">
    <source>
        <dbReference type="SAM" id="Phobius"/>
    </source>
</evidence>
<comment type="caution">
    <text evidence="2">The sequence shown here is derived from an EMBL/GenBank/DDBJ whole genome shotgun (WGS) entry which is preliminary data.</text>
</comment>
<keyword evidence="1" id="KW-0812">Transmembrane</keyword>
<protein>
    <recommendedName>
        <fullName evidence="4">Lipoprotein</fullName>
    </recommendedName>
</protein>
<evidence type="ECO:0000313" key="3">
    <source>
        <dbReference type="Proteomes" id="UP000037953"/>
    </source>
</evidence>
<evidence type="ECO:0008006" key="4">
    <source>
        <dbReference type="Google" id="ProtNLM"/>
    </source>
</evidence>
<dbReference type="PROSITE" id="PS51257">
    <property type="entry name" value="PROKAR_LIPOPROTEIN"/>
    <property type="match status" value="1"/>
</dbReference>
<dbReference type="AlphaFoldDB" id="A0A0N0IXQ0"/>
<gene>
    <name evidence="2" type="ORF">AOB46_05960</name>
</gene>
<evidence type="ECO:0000313" key="2">
    <source>
        <dbReference type="EMBL" id="KPE52412.1"/>
    </source>
</evidence>
<dbReference type="EMBL" id="LJOD01000002">
    <property type="protein sequence ID" value="KPE52412.1"/>
    <property type="molecule type" value="Genomic_DNA"/>
</dbReference>
<reference evidence="2 3" key="1">
    <citation type="journal article" date="2015" name="Genom Data">
        <title>Draft genome sequence of a multidrug-resistant Chryseobacterium indologenes isolate from Malaysia.</title>
        <authorList>
            <person name="Yu C.Y."/>
            <person name="Ang G.Y."/>
            <person name="Cheng H.J."/>
            <person name="Cheong Y.M."/>
            <person name="Yin W.F."/>
            <person name="Chan K.G."/>
        </authorList>
    </citation>
    <scope>NUCLEOTIDE SEQUENCE [LARGE SCALE GENOMIC DNA]</scope>
    <source>
        <strain evidence="2 3">CI_885</strain>
    </source>
</reference>
<organism evidence="2 3">
    <name type="scientific">Chryseobacterium indologenes</name>
    <name type="common">Flavobacterium indologenes</name>
    <dbReference type="NCBI Taxonomy" id="253"/>
    <lineage>
        <taxon>Bacteria</taxon>
        <taxon>Pseudomonadati</taxon>
        <taxon>Bacteroidota</taxon>
        <taxon>Flavobacteriia</taxon>
        <taxon>Flavobacteriales</taxon>
        <taxon>Weeksellaceae</taxon>
        <taxon>Chryseobacterium group</taxon>
        <taxon>Chryseobacterium</taxon>
    </lineage>
</organism>